<keyword evidence="18" id="KW-0175">Coiled coil</keyword>
<evidence type="ECO:0000256" key="5">
    <source>
        <dbReference type="ARBA" id="ARBA00022723"/>
    </source>
</evidence>
<feature type="compositionally biased region" description="Low complexity" evidence="19">
    <location>
        <begin position="796"/>
        <end position="806"/>
    </location>
</feature>
<dbReference type="InterPro" id="IPR019762">
    <property type="entry name" value="Dynamin_GTPase_CS"/>
</dbReference>
<dbReference type="STRING" id="401625.A0A0P1BRZ7"/>
<dbReference type="InterPro" id="IPR045063">
    <property type="entry name" value="Dynamin_N"/>
</dbReference>
<evidence type="ECO:0000256" key="10">
    <source>
        <dbReference type="ARBA" id="ARBA00022946"/>
    </source>
</evidence>
<keyword evidence="15" id="KW-1015">Disulfide bond</keyword>
<dbReference type="Proteomes" id="UP000054845">
    <property type="component" value="Unassembled WGS sequence"/>
</dbReference>
<dbReference type="InterPro" id="IPR056495">
    <property type="entry name" value="LIS_MGM1"/>
</dbReference>
<keyword evidence="9" id="KW-0460">Magnesium</keyword>
<dbReference type="Gene3D" id="3.40.50.300">
    <property type="entry name" value="P-loop containing nucleotide triphosphate hydrolases"/>
    <property type="match status" value="1"/>
</dbReference>
<dbReference type="InterPro" id="IPR030381">
    <property type="entry name" value="G_DYNAMIN_dom"/>
</dbReference>
<dbReference type="GO" id="GO:0031623">
    <property type="term" value="P:receptor internalization"/>
    <property type="evidence" value="ECO:0007669"/>
    <property type="project" value="TreeGrafter"/>
</dbReference>
<dbReference type="OrthoDB" id="5061070at2759"/>
<evidence type="ECO:0000256" key="9">
    <source>
        <dbReference type="ARBA" id="ARBA00022842"/>
    </source>
</evidence>
<dbReference type="SMART" id="SM00053">
    <property type="entry name" value="DYNc"/>
    <property type="match status" value="1"/>
</dbReference>
<evidence type="ECO:0000256" key="4">
    <source>
        <dbReference type="ARBA" id="ARBA00022692"/>
    </source>
</evidence>
<evidence type="ECO:0000259" key="20">
    <source>
        <dbReference type="PROSITE" id="PS51388"/>
    </source>
</evidence>
<keyword evidence="23" id="KW-1185">Reference proteome</keyword>
<keyword evidence="13 17" id="KW-0342">GTP-binding</keyword>
<evidence type="ECO:0000256" key="6">
    <source>
        <dbReference type="ARBA" id="ARBA00022741"/>
    </source>
</evidence>
<keyword evidence="12" id="KW-0496">Mitochondrion</keyword>
<feature type="coiled-coil region" evidence="18">
    <location>
        <begin position="924"/>
        <end position="951"/>
    </location>
</feature>
<dbReference type="FunFam" id="3.40.50.300:FF:000741">
    <property type="entry name" value="Putative mitochondrial dynamin GTPase"/>
    <property type="match status" value="1"/>
</dbReference>
<evidence type="ECO:0000313" key="22">
    <source>
        <dbReference type="EMBL" id="CEH19241.1"/>
    </source>
</evidence>
<dbReference type="GO" id="GO:0005525">
    <property type="term" value="F:GTP binding"/>
    <property type="evidence" value="ECO:0007669"/>
    <property type="project" value="UniProtKB-KW"/>
</dbReference>
<evidence type="ECO:0000256" key="17">
    <source>
        <dbReference type="RuleBase" id="RU003932"/>
    </source>
</evidence>
<evidence type="ECO:0000256" key="18">
    <source>
        <dbReference type="SAM" id="Coils"/>
    </source>
</evidence>
<dbReference type="GO" id="GO:0005874">
    <property type="term" value="C:microtubule"/>
    <property type="evidence" value="ECO:0007669"/>
    <property type="project" value="TreeGrafter"/>
</dbReference>
<dbReference type="PRINTS" id="PR00195">
    <property type="entry name" value="DYNAMIN"/>
</dbReference>
<reference evidence="22 23" key="1">
    <citation type="submission" date="2014-09" db="EMBL/GenBank/DDBJ databases">
        <authorList>
            <person name="Magalhaes I.L.F."/>
            <person name="Oliveira U."/>
            <person name="Santos F.R."/>
            <person name="Vidigal T.H.D.A."/>
            <person name="Brescovit A.D."/>
            <person name="Santos A.J."/>
        </authorList>
    </citation>
    <scope>NUCLEOTIDE SEQUENCE [LARGE SCALE GENOMIC DNA]</scope>
</reference>
<evidence type="ECO:0000256" key="1">
    <source>
        <dbReference type="ARBA" id="ARBA00004273"/>
    </source>
</evidence>
<evidence type="ECO:0000256" key="8">
    <source>
        <dbReference type="ARBA" id="ARBA00022801"/>
    </source>
</evidence>
<accession>A0A0P1BRZ7</accession>
<keyword evidence="14" id="KW-0472">Membrane</keyword>
<evidence type="ECO:0000256" key="15">
    <source>
        <dbReference type="ARBA" id="ARBA00023157"/>
    </source>
</evidence>
<comment type="subcellular location">
    <subcellularLocation>
        <location evidence="1">Mitochondrion inner membrane</location>
    </subcellularLocation>
    <subcellularLocation>
        <location evidence="2">Mitochondrion intermembrane space</location>
    </subcellularLocation>
</comment>
<keyword evidence="8" id="KW-0378">Hydrolase</keyword>
<keyword evidence="5" id="KW-0479">Metal-binding</keyword>
<keyword evidence="4" id="KW-0812">Transmembrane</keyword>
<evidence type="ECO:0000256" key="13">
    <source>
        <dbReference type="ARBA" id="ARBA00023134"/>
    </source>
</evidence>
<dbReference type="PROSITE" id="PS51718">
    <property type="entry name" value="G_DYNAMIN_2"/>
    <property type="match status" value="1"/>
</dbReference>
<dbReference type="GO" id="GO:0005758">
    <property type="term" value="C:mitochondrial intermembrane space"/>
    <property type="evidence" value="ECO:0007669"/>
    <property type="project" value="UniProtKB-SubCell"/>
</dbReference>
<feature type="domain" description="Dynamin-type G" evidence="21">
    <location>
        <begin position="250"/>
        <end position="543"/>
    </location>
</feature>
<evidence type="ECO:0000256" key="7">
    <source>
        <dbReference type="ARBA" id="ARBA00022792"/>
    </source>
</evidence>
<evidence type="ECO:0000256" key="12">
    <source>
        <dbReference type="ARBA" id="ARBA00023128"/>
    </source>
</evidence>
<dbReference type="PANTHER" id="PTHR11566:SF212">
    <property type="entry name" value="DYNAMIN"/>
    <property type="match status" value="1"/>
</dbReference>
<feature type="region of interest" description="Disordered" evidence="19">
    <location>
        <begin position="156"/>
        <end position="190"/>
    </location>
</feature>
<dbReference type="CDD" id="cd08771">
    <property type="entry name" value="DLP_1"/>
    <property type="match status" value="1"/>
</dbReference>
<feature type="region of interest" description="Disordered" evidence="19">
    <location>
        <begin position="202"/>
        <end position="225"/>
    </location>
</feature>
<dbReference type="PANTHER" id="PTHR11566">
    <property type="entry name" value="DYNAMIN"/>
    <property type="match status" value="1"/>
</dbReference>
<keyword evidence="11" id="KW-1133">Transmembrane helix</keyword>
<dbReference type="InterPro" id="IPR022812">
    <property type="entry name" value="Dynamin"/>
</dbReference>
<evidence type="ECO:0000256" key="19">
    <source>
        <dbReference type="SAM" id="MobiDB-lite"/>
    </source>
</evidence>
<dbReference type="Pfam" id="PF00350">
    <property type="entry name" value="Dynamin_N"/>
    <property type="match status" value="1"/>
</dbReference>
<dbReference type="AlphaFoldDB" id="A0A0P1BRZ7"/>
<dbReference type="GO" id="GO:0003924">
    <property type="term" value="F:GTPase activity"/>
    <property type="evidence" value="ECO:0007669"/>
    <property type="project" value="InterPro"/>
</dbReference>
<evidence type="ECO:0000259" key="21">
    <source>
        <dbReference type="PROSITE" id="PS51718"/>
    </source>
</evidence>
<dbReference type="GO" id="GO:0061024">
    <property type="term" value="P:membrane organization"/>
    <property type="evidence" value="ECO:0007669"/>
    <property type="project" value="UniProtKB-ARBA"/>
</dbReference>
<feature type="domain" description="GED" evidence="20">
    <location>
        <begin position="856"/>
        <end position="949"/>
    </location>
</feature>
<protein>
    <recommendedName>
        <fullName evidence="3">dynamin GTPase</fullName>
        <ecNumber evidence="3">3.6.5.5</ecNumber>
    </recommendedName>
</protein>
<keyword evidence="10" id="KW-0809">Transit peptide</keyword>
<dbReference type="InterPro" id="IPR020850">
    <property type="entry name" value="GED_dom"/>
</dbReference>
<dbReference type="GO" id="GO:0046872">
    <property type="term" value="F:metal ion binding"/>
    <property type="evidence" value="ECO:0007669"/>
    <property type="project" value="UniProtKB-KW"/>
</dbReference>
<proteinExistence type="inferred from homology"/>
<dbReference type="EMBL" id="CCYA01000290">
    <property type="protein sequence ID" value="CEH19241.1"/>
    <property type="molecule type" value="Genomic_DNA"/>
</dbReference>
<dbReference type="GO" id="GO:0005886">
    <property type="term" value="C:plasma membrane"/>
    <property type="evidence" value="ECO:0007669"/>
    <property type="project" value="TreeGrafter"/>
</dbReference>
<dbReference type="EC" id="3.6.5.5" evidence="3"/>
<dbReference type="Pfam" id="PF24550">
    <property type="entry name" value="LIS_MGM1"/>
    <property type="match status" value="1"/>
</dbReference>
<organism evidence="22 23">
    <name type="scientific">Ceraceosorus bombacis</name>
    <dbReference type="NCBI Taxonomy" id="401625"/>
    <lineage>
        <taxon>Eukaryota</taxon>
        <taxon>Fungi</taxon>
        <taxon>Dikarya</taxon>
        <taxon>Basidiomycota</taxon>
        <taxon>Ustilaginomycotina</taxon>
        <taxon>Exobasidiomycetes</taxon>
        <taxon>Ceraceosorales</taxon>
        <taxon>Ceraceosoraceae</taxon>
        <taxon>Ceraceosorus</taxon>
    </lineage>
</organism>
<dbReference type="GO" id="GO:0005743">
    <property type="term" value="C:mitochondrial inner membrane"/>
    <property type="evidence" value="ECO:0007669"/>
    <property type="project" value="UniProtKB-SubCell"/>
</dbReference>
<keyword evidence="6 17" id="KW-0547">Nucleotide-binding</keyword>
<dbReference type="PROSITE" id="PS51388">
    <property type="entry name" value="GED"/>
    <property type="match status" value="1"/>
</dbReference>
<evidence type="ECO:0000313" key="23">
    <source>
        <dbReference type="Proteomes" id="UP000054845"/>
    </source>
</evidence>
<name>A0A0P1BRZ7_9BASI</name>
<evidence type="ECO:0000256" key="2">
    <source>
        <dbReference type="ARBA" id="ARBA00004569"/>
    </source>
</evidence>
<evidence type="ECO:0000256" key="16">
    <source>
        <dbReference type="ARBA" id="ARBA00048040"/>
    </source>
</evidence>
<evidence type="ECO:0000256" key="3">
    <source>
        <dbReference type="ARBA" id="ARBA00011980"/>
    </source>
</evidence>
<dbReference type="PROSITE" id="PS00410">
    <property type="entry name" value="G_DYNAMIN_1"/>
    <property type="match status" value="1"/>
</dbReference>
<dbReference type="GO" id="GO:0008017">
    <property type="term" value="F:microtubule binding"/>
    <property type="evidence" value="ECO:0007669"/>
    <property type="project" value="TreeGrafter"/>
</dbReference>
<dbReference type="InterPro" id="IPR001401">
    <property type="entry name" value="Dynamin_GTPase"/>
</dbReference>
<sequence>MSALARLSRLSAQRNVVANRLATARSNSLFRPQARLTRAFLPLENAALARGIHVRAISFSSVPRAALRAFRVPAYAFGAAGGALAYANYKVDEFRGFMGGVFDSASSKAGDLAETLGIYGSDAASALNGGLADLSKGASELGEGFKEWWASVEAKQRARQEAAEANSGGGGGDRQPREGDQEPNNGGPAGAAAALAATLLGKSSADDEKESEQEGKGPQANSTTAELQQLTRKLIEVRNILKSVDHADDTLTLPSIVVIGSQSSGKSSVLEAIVGHEFLPKGSNMVTRRPIELTLVRTEPTRASRGTPVEYGEFPGLGLGRITDFRAVQKTLFDLNMAVPAAQCVSDEPIELRIHSPHVPDLTMIDLPGYVQIAGIDQPEELREKISTLCEKYIREPNIILAVCAADVDLANSPALRASRKVDPLGLRTIGVVTKLDLVPPEEGAAILRNNKYPLALGYVGVVCKGMTSAFRTSRGHDGVSGEGNVTRSVLQGENDYFSQHAEHYLAANVRGRNAGQAPLTGTETLRRRLMAVLEESMGSSLHGIANAVQIELEEAAYQFKVQYNDRSISAESYVAETMDALKARFKDLAAGFGKPEVRSLLRTAFDDKIMDILAQMYWTDARASELSQLADNKKLTAQDLDRYWQYKLDASTSALTKSGIGRLSTQLVADAVRAHIDGLASAEPFNHHPDAAERIAGFASAILRERFGITADQVENCVKPYKYEVEVEQVEWEDGRRRSIDLLDKELRMCDEALKRIQKAVGSKRLREAEAHVKSVEERSRKAALARLRAREGAADAADPATSDALLEESDPTQPHYNSALLAKARESTFLADRSAILKMRAAALRAKRCKTGGPEAKAFCPEAFLSVVADKLAYTSVMFINIELLAEFFYQFPREIDSHLIYDLGKEEISRFARENPDVRKHLDLQERKEKLEMVMEKLDALVKVYQEKQAPQRNSSSKWGFF</sequence>
<comment type="catalytic activity">
    <reaction evidence="16">
        <text>GTP + H2O = GDP + phosphate + H(+)</text>
        <dbReference type="Rhea" id="RHEA:19669"/>
        <dbReference type="ChEBI" id="CHEBI:15377"/>
        <dbReference type="ChEBI" id="CHEBI:15378"/>
        <dbReference type="ChEBI" id="CHEBI:37565"/>
        <dbReference type="ChEBI" id="CHEBI:43474"/>
        <dbReference type="ChEBI" id="CHEBI:58189"/>
        <dbReference type="EC" id="3.6.5.5"/>
    </reaction>
</comment>
<comment type="similarity">
    <text evidence="17">Belongs to the TRAFAC class dynamin-like GTPase superfamily. Dynamin/Fzo/YdjA family.</text>
</comment>
<dbReference type="SUPFAM" id="SSF52540">
    <property type="entry name" value="P-loop containing nucleoside triphosphate hydrolases"/>
    <property type="match status" value="1"/>
</dbReference>
<feature type="region of interest" description="Disordered" evidence="19">
    <location>
        <begin position="795"/>
        <end position="814"/>
    </location>
</feature>
<evidence type="ECO:0000256" key="11">
    <source>
        <dbReference type="ARBA" id="ARBA00022989"/>
    </source>
</evidence>
<dbReference type="InterPro" id="IPR027417">
    <property type="entry name" value="P-loop_NTPase"/>
</dbReference>
<keyword evidence="7" id="KW-0999">Mitochondrion inner membrane</keyword>
<evidence type="ECO:0000256" key="14">
    <source>
        <dbReference type="ARBA" id="ARBA00023136"/>
    </source>
</evidence>